<reference evidence="1 2" key="1">
    <citation type="submission" date="2010-08" db="EMBL/GenBank/DDBJ databases">
        <authorList>
            <person name="Muzny D."/>
            <person name="Qin X."/>
            <person name="Deng J."/>
            <person name="Jiang H."/>
            <person name="Liu Y."/>
            <person name="Qu J."/>
            <person name="Song X.-Z."/>
            <person name="Zhang L."/>
            <person name="Thornton R."/>
            <person name="Coyle M."/>
            <person name="Francisco L."/>
            <person name="Jackson L."/>
            <person name="Javaid M."/>
            <person name="Korchina V."/>
            <person name="Kovar C."/>
            <person name="Mata R."/>
            <person name="Mathew T."/>
            <person name="Ngo R."/>
            <person name="Nguyen L."/>
            <person name="Nguyen N."/>
            <person name="Okwuonu G."/>
            <person name="Ongeri F."/>
            <person name="Pham C."/>
            <person name="Simmons D."/>
            <person name="Wilczek-Boney K."/>
            <person name="Hale W."/>
            <person name="Jakkamsetti A."/>
            <person name="Pham P."/>
            <person name="Ruth R."/>
            <person name="San Lucas F."/>
            <person name="Warren J."/>
            <person name="Zhang J."/>
            <person name="Zhao Z."/>
            <person name="Zhou C."/>
            <person name="Zhu D."/>
            <person name="Lee S."/>
            <person name="Bess C."/>
            <person name="Blankenburg K."/>
            <person name="Forbes L."/>
            <person name="Fu Q."/>
            <person name="Gubbala S."/>
            <person name="Hirani K."/>
            <person name="Jayaseelan J.C."/>
            <person name="Lara F."/>
            <person name="Munidasa M."/>
            <person name="Palculict T."/>
            <person name="Patil S."/>
            <person name="Pu L.-L."/>
            <person name="Saada N."/>
            <person name="Tang L."/>
            <person name="Weissenberger G."/>
            <person name="Zhu Y."/>
            <person name="Hemphill L."/>
            <person name="Shang Y."/>
            <person name="Youmans B."/>
            <person name="Ayvaz T."/>
            <person name="Ross M."/>
            <person name="Santibanez J."/>
            <person name="Aqrawi P."/>
            <person name="Gross S."/>
            <person name="Joshi V."/>
            <person name="Fowler G."/>
            <person name="Nazareth L."/>
            <person name="Reid J."/>
            <person name="Worley K."/>
            <person name="Petrosino J."/>
            <person name="Highlander S."/>
            <person name="Gibbs R."/>
        </authorList>
    </citation>
    <scope>NUCLEOTIDE SEQUENCE [LARGE SCALE GENOMIC DNA]</scope>
    <source>
        <strain evidence="1 2">ATCC 27679</strain>
    </source>
</reference>
<sequence length="113" mass="13030">MSTPSYYQNDAPFEAWDLSSLYTSDWGQVVQYVFRWQGKNGLQDLQKAVDFARHAIANDDRPIPWKHAPHAGKLLRQLQSIGWADATHVWKALRRRDGDATLDAIKTLIKEHK</sequence>
<dbReference type="AlphaFoldDB" id="E0Q7H0"/>
<comment type="caution">
    <text evidence="1">The sequence shown here is derived from an EMBL/GenBank/DDBJ whole genome shotgun (WGS) entry which is preliminary data.</text>
</comment>
<dbReference type="EMBL" id="AEEQ01000009">
    <property type="protein sequence ID" value="EFM41685.1"/>
    <property type="molecule type" value="Genomic_DNA"/>
</dbReference>
<evidence type="ECO:0000313" key="1">
    <source>
        <dbReference type="EMBL" id="EFM41685.1"/>
    </source>
</evidence>
<accession>E0Q7H0</accession>
<organism evidence="1 2">
    <name type="scientific">Bifidobacterium dentium ATCC 27679</name>
    <dbReference type="NCBI Taxonomy" id="871562"/>
    <lineage>
        <taxon>Bacteria</taxon>
        <taxon>Bacillati</taxon>
        <taxon>Actinomycetota</taxon>
        <taxon>Actinomycetes</taxon>
        <taxon>Bifidobacteriales</taxon>
        <taxon>Bifidobacteriaceae</taxon>
        <taxon>Bifidobacterium</taxon>
    </lineage>
</organism>
<dbReference type="Proteomes" id="UP000003323">
    <property type="component" value="Unassembled WGS sequence"/>
</dbReference>
<gene>
    <name evidence="1" type="ORF">HMPREF0168_1078</name>
</gene>
<protein>
    <recommendedName>
        <fullName evidence="3">DUF3310 domain-containing protein</fullName>
    </recommendedName>
</protein>
<proteinExistence type="predicted"/>
<dbReference type="HOGENOM" id="CLU_1977254_0_0_11"/>
<evidence type="ECO:0000313" key="2">
    <source>
        <dbReference type="Proteomes" id="UP000003323"/>
    </source>
</evidence>
<evidence type="ECO:0008006" key="3">
    <source>
        <dbReference type="Google" id="ProtNLM"/>
    </source>
</evidence>
<name>E0Q7H0_9BIFI</name>
<dbReference type="RefSeq" id="WP_003842278.1">
    <property type="nucleotide sequence ID" value="NZ_GL405225.1"/>
</dbReference>